<accession>A0A1B7ZDD7</accession>
<dbReference type="STRING" id="1836467.BTR34_14460"/>
<proteinExistence type="predicted"/>
<dbReference type="KEGG" id="mart:BTR34_14460"/>
<name>A0A1B7ZDD7_9FLAO</name>
<organism evidence="1 2">
    <name type="scientific">Maribacter hydrothermalis</name>
    <dbReference type="NCBI Taxonomy" id="1836467"/>
    <lineage>
        <taxon>Bacteria</taxon>
        <taxon>Pseudomonadati</taxon>
        <taxon>Bacteroidota</taxon>
        <taxon>Flavobacteriia</taxon>
        <taxon>Flavobacteriales</taxon>
        <taxon>Flavobacteriaceae</taxon>
        <taxon>Maribacter</taxon>
    </lineage>
</organism>
<reference evidence="2" key="1">
    <citation type="submission" date="2016-06" db="EMBL/GenBank/DDBJ databases">
        <authorList>
            <person name="Zhan P."/>
        </authorList>
    </citation>
    <scope>NUCLEOTIDE SEQUENCE [LARGE SCALE GENOMIC DNA]</scope>
    <source>
        <strain evidence="2">T28</strain>
    </source>
</reference>
<gene>
    <name evidence="1" type="ORF">A9200_13635</name>
</gene>
<dbReference type="EMBL" id="LZFP01000003">
    <property type="protein sequence ID" value="OBR41350.1"/>
    <property type="molecule type" value="Genomic_DNA"/>
</dbReference>
<protein>
    <recommendedName>
        <fullName evidence="3">Lipocalin-like domain-containing protein</fullName>
    </recommendedName>
</protein>
<dbReference type="AlphaFoldDB" id="A0A1B7ZDD7"/>
<keyword evidence="2" id="KW-1185">Reference proteome</keyword>
<evidence type="ECO:0000313" key="1">
    <source>
        <dbReference type="EMBL" id="OBR41350.1"/>
    </source>
</evidence>
<evidence type="ECO:0000313" key="2">
    <source>
        <dbReference type="Proteomes" id="UP000092164"/>
    </source>
</evidence>
<dbReference type="OrthoDB" id="1143855at2"/>
<comment type="caution">
    <text evidence="1">The sequence shown here is derived from an EMBL/GenBank/DDBJ whole genome shotgun (WGS) entry which is preliminary data.</text>
</comment>
<dbReference type="RefSeq" id="WP_068482644.1">
    <property type="nucleotide sequence ID" value="NZ_CP018760.1"/>
</dbReference>
<evidence type="ECO:0008006" key="3">
    <source>
        <dbReference type="Google" id="ProtNLM"/>
    </source>
</evidence>
<dbReference type="Proteomes" id="UP000092164">
    <property type="component" value="Unassembled WGS sequence"/>
</dbReference>
<sequence>MKQYLIIGLLFCISCGSKIEKDQIPLLNGYWEIKEVIFKDGTKKEYSVNTTIDFIKIDSLVGYRKKVNPKFNGTYETSNDAEPLKIRIANDSIFMSYNKDLNAWEELILSLSNKSFSVINHQGITYKYERFEPININQ</sequence>